<dbReference type="VEuPathDB" id="FungiDB:M747DRAFT_319436"/>
<dbReference type="Proteomes" id="UP000253845">
    <property type="component" value="Unassembled WGS sequence"/>
</dbReference>
<proteinExistence type="predicted"/>
<name>A0A370BKD0_ASPNG</name>
<protein>
    <submittedName>
        <fullName evidence="1">Uncharacterized protein</fullName>
    </submittedName>
</protein>
<gene>
    <name evidence="1" type="ORF">M747DRAFT_319436</name>
</gene>
<reference evidence="1 2" key="1">
    <citation type="submission" date="2018-07" db="EMBL/GenBank/DDBJ databases">
        <title>Section-level genome sequencing of Aspergillus section Nigri to investigate inter- and intra-species variation.</title>
        <authorList>
            <consortium name="DOE Joint Genome Institute"/>
            <person name="Vesth T.C."/>
            <person name="Nybo J.L."/>
            <person name="Theobald S."/>
            <person name="Frisvad J.C."/>
            <person name="Larsen T.O."/>
            <person name="Nielsen K.F."/>
            <person name="Hoof J.B."/>
            <person name="Brandl J."/>
            <person name="Salamov A."/>
            <person name="Riley R."/>
            <person name="Gladden J.M."/>
            <person name="Phatale P."/>
            <person name="Nielsen M.T."/>
            <person name="Lyhne E.K."/>
            <person name="Kogle M.E."/>
            <person name="Strasser K."/>
            <person name="McDonnell E."/>
            <person name="Barry K."/>
            <person name="Clum A."/>
            <person name="Chen C."/>
            <person name="Nolan M."/>
            <person name="Sandor L."/>
            <person name="Kuo A."/>
            <person name="Lipzen A."/>
            <person name="Hainaut M."/>
            <person name="Drula E."/>
            <person name="Tsang A."/>
            <person name="Magnuson J.K."/>
            <person name="Henrissat B."/>
            <person name="Wiebenga A."/>
            <person name="Simmons B.A."/>
            <person name="Makela M.R."/>
            <person name="De vries R.P."/>
            <person name="Grigoriev I.V."/>
            <person name="Mortensen U.H."/>
            <person name="Baker S.E."/>
            <person name="Andersen M.R."/>
        </authorList>
    </citation>
    <scope>NUCLEOTIDE SEQUENCE [LARGE SCALE GENOMIC DNA]</scope>
    <source>
        <strain evidence="1 2">ATCC 13496</strain>
    </source>
</reference>
<organism evidence="1 2">
    <name type="scientific">Aspergillus niger ATCC 13496</name>
    <dbReference type="NCBI Taxonomy" id="1353008"/>
    <lineage>
        <taxon>Eukaryota</taxon>
        <taxon>Fungi</taxon>
        <taxon>Dikarya</taxon>
        <taxon>Ascomycota</taxon>
        <taxon>Pezizomycotina</taxon>
        <taxon>Eurotiomycetes</taxon>
        <taxon>Eurotiomycetidae</taxon>
        <taxon>Eurotiales</taxon>
        <taxon>Aspergillaceae</taxon>
        <taxon>Aspergillus</taxon>
        <taxon>Aspergillus subgen. Circumdati</taxon>
    </lineage>
</organism>
<dbReference type="EMBL" id="KZ851964">
    <property type="protein sequence ID" value="RDH14555.1"/>
    <property type="molecule type" value="Genomic_DNA"/>
</dbReference>
<accession>A0A370BKD0</accession>
<evidence type="ECO:0000313" key="1">
    <source>
        <dbReference type="EMBL" id="RDH14555.1"/>
    </source>
</evidence>
<evidence type="ECO:0000313" key="2">
    <source>
        <dbReference type="Proteomes" id="UP000253845"/>
    </source>
</evidence>
<sequence>MMLGPDGKVSDIRQYSLWATVFEHHQPASKLRKRLNKPPADGHTAYPNKHYQRLGRDRSRVTFAESRPTGECSSPSWELMAGRTSCRAPADDPEVDTISRGIKLGWPSHWISVSFALPPPRTTAKWHFNQSIIYANSGFGPEQPGHRASETCRLCPKVRTGGASSLEGKSGPMTGLDTSTAQASGLKTSFHWVGGQLAKRFSPH</sequence>
<dbReference type="AlphaFoldDB" id="A0A370BKD0"/>